<evidence type="ECO:0000256" key="2">
    <source>
        <dbReference type="ARBA" id="ARBA00022630"/>
    </source>
</evidence>
<name>A0ABP4KDG6_9ACTN</name>
<dbReference type="InterPro" id="IPR050641">
    <property type="entry name" value="RIFMO-like"/>
</dbReference>
<dbReference type="Gene3D" id="3.30.70.2450">
    <property type="match status" value="1"/>
</dbReference>
<dbReference type="Pfam" id="PF01494">
    <property type="entry name" value="FAD_binding_3"/>
    <property type="match status" value="1"/>
</dbReference>
<reference evidence="6" key="1">
    <citation type="journal article" date="2019" name="Int. J. Syst. Evol. Microbiol.">
        <title>The Global Catalogue of Microorganisms (GCM) 10K type strain sequencing project: providing services to taxonomists for standard genome sequencing and annotation.</title>
        <authorList>
            <consortium name="The Broad Institute Genomics Platform"/>
            <consortium name="The Broad Institute Genome Sequencing Center for Infectious Disease"/>
            <person name="Wu L."/>
            <person name="Ma J."/>
        </authorList>
    </citation>
    <scope>NUCLEOTIDE SEQUENCE [LARGE SCALE GENOMIC DNA]</scope>
    <source>
        <strain evidence="6">JCM 15481</strain>
    </source>
</reference>
<dbReference type="PRINTS" id="PR00420">
    <property type="entry name" value="RNGMNOXGNASE"/>
</dbReference>
<keyword evidence="6" id="KW-1185">Reference proteome</keyword>
<evidence type="ECO:0000256" key="1">
    <source>
        <dbReference type="ARBA" id="ARBA00001974"/>
    </source>
</evidence>
<protein>
    <submittedName>
        <fullName evidence="5">FAD-dependent monooxygenase</fullName>
    </submittedName>
</protein>
<dbReference type="PANTHER" id="PTHR43004">
    <property type="entry name" value="TRK SYSTEM POTASSIUM UPTAKE PROTEIN"/>
    <property type="match status" value="1"/>
</dbReference>
<sequence>MSEPVVVVGAGPAGLMLASELAMRDVPAVLVDVHPTQRAEAPAMAINAGTLEMLDQRGLAAGLREGTVTFPEVRFADLRLAFEKVQGPREPTHMVLQSRLEKVLIDRAVELGVDLRWATRLTGFEEAADGSGVTVTLDSDAGEERLRCRYLVGCDGRESVVRKQAGIDYVGDDWVIVRGIVGDVAINREDVAPEQYGLSYTDNGDQFLGAPLSPDVMRVFSAEFSTEPPEFEDGPATLEQLGDAVRRLTGKELKATEAHWLQHYSIVTRNAEQYRKGRVFIAGDAAHVHYPYNGQGLGTAIGDAVNLGWKIAAEVHGWAPADLLDSYHEERHLAGRLACMNIQAQLALLYPRPLARYMREMMGEFLKFDDVNVFLAEIVTNLGPAVPIAYEGAPEPAEGDRLLGRRLPRVRIKTADGDMGVAETLQSGRGVLLDLTGDASAPEEAGWADRVDVIRAQPVPELPGALLLRPDGCVAWHDGAGWGRDELRTALRTWFGAPTG</sequence>
<gene>
    <name evidence="5" type="ORF">GCM10009802_56680</name>
</gene>
<dbReference type="RefSeq" id="WP_344293635.1">
    <property type="nucleotide sequence ID" value="NZ_BAAAPF010000288.1"/>
</dbReference>
<dbReference type="SUPFAM" id="SSF51905">
    <property type="entry name" value="FAD/NAD(P)-binding domain"/>
    <property type="match status" value="1"/>
</dbReference>
<proteinExistence type="predicted"/>
<dbReference type="Proteomes" id="UP001500443">
    <property type="component" value="Unassembled WGS sequence"/>
</dbReference>
<dbReference type="InterPro" id="IPR002938">
    <property type="entry name" value="FAD-bd"/>
</dbReference>
<dbReference type="Gene3D" id="3.40.30.120">
    <property type="match status" value="1"/>
</dbReference>
<comment type="caution">
    <text evidence="5">The sequence shown here is derived from an EMBL/GenBank/DDBJ whole genome shotgun (WGS) entry which is preliminary data.</text>
</comment>
<keyword evidence="5" id="KW-0503">Monooxygenase</keyword>
<dbReference type="InterPro" id="IPR036188">
    <property type="entry name" value="FAD/NAD-bd_sf"/>
</dbReference>
<comment type="cofactor">
    <cofactor evidence="1">
        <name>FAD</name>
        <dbReference type="ChEBI" id="CHEBI:57692"/>
    </cofactor>
</comment>
<dbReference type="EMBL" id="BAAAPF010000288">
    <property type="protein sequence ID" value="GAA1500879.1"/>
    <property type="molecule type" value="Genomic_DNA"/>
</dbReference>
<dbReference type="Pfam" id="PF21274">
    <property type="entry name" value="Rng_hyd_C"/>
    <property type="match status" value="1"/>
</dbReference>
<keyword evidence="5" id="KW-0560">Oxidoreductase</keyword>
<organism evidence="5 6">
    <name type="scientific">Streptomyces synnematoformans</name>
    <dbReference type="NCBI Taxonomy" id="415721"/>
    <lineage>
        <taxon>Bacteria</taxon>
        <taxon>Bacillati</taxon>
        <taxon>Actinomycetota</taxon>
        <taxon>Actinomycetes</taxon>
        <taxon>Kitasatosporales</taxon>
        <taxon>Streptomycetaceae</taxon>
        <taxon>Streptomyces</taxon>
    </lineage>
</organism>
<dbReference type="PANTHER" id="PTHR43004:SF19">
    <property type="entry name" value="BINDING MONOOXYGENASE, PUTATIVE (JCVI)-RELATED"/>
    <property type="match status" value="1"/>
</dbReference>
<evidence type="ECO:0000313" key="6">
    <source>
        <dbReference type="Proteomes" id="UP001500443"/>
    </source>
</evidence>
<accession>A0ABP4KDG6</accession>
<dbReference type="GO" id="GO:0004497">
    <property type="term" value="F:monooxygenase activity"/>
    <property type="evidence" value="ECO:0007669"/>
    <property type="project" value="UniProtKB-KW"/>
</dbReference>
<dbReference type="Gene3D" id="3.50.50.60">
    <property type="entry name" value="FAD/NAD(P)-binding domain"/>
    <property type="match status" value="1"/>
</dbReference>
<keyword evidence="3" id="KW-0274">FAD</keyword>
<evidence type="ECO:0000259" key="4">
    <source>
        <dbReference type="Pfam" id="PF01494"/>
    </source>
</evidence>
<keyword evidence="2" id="KW-0285">Flavoprotein</keyword>
<feature type="domain" description="FAD-binding" evidence="4">
    <location>
        <begin position="4"/>
        <end position="337"/>
    </location>
</feature>
<evidence type="ECO:0000256" key="3">
    <source>
        <dbReference type="ARBA" id="ARBA00022827"/>
    </source>
</evidence>
<evidence type="ECO:0000313" key="5">
    <source>
        <dbReference type="EMBL" id="GAA1500879.1"/>
    </source>
</evidence>